<accession>A0ACB7X9A4</accession>
<evidence type="ECO:0000313" key="1">
    <source>
        <dbReference type="EMBL" id="KAH7837128.1"/>
    </source>
</evidence>
<comment type="caution">
    <text evidence="1">The sequence shown here is derived from an EMBL/GenBank/DDBJ whole genome shotgun (WGS) entry which is preliminary data.</text>
</comment>
<sequence>MFNQMSGYSSPFTLFVDNLPEDVGPRWFRHFFSQFGVVRKAFIHMKKRSKRSGQPFGFITFGSKNEASYAISKSNSLRLDGRYLVVKWARFRSKGVDMAPHKYPVVSNSSSQPFARYNVGKFENYGTGPVLESYNQPLEMVENATFNVKPIASEWLSRSVVVLLKSPSTPELVSKALDQANFPDVVVKSLGGLSMILTFISKEVRNLALTDPTLKNWFISLKPWNGESASLSRFVWLKCRGMPLQSWNVNTFKRIGDYCGIFINTDAETALELSYDVGRILISTDYQERIEEWINLVVNGKLYKVKIWEEDCDDPFSIIFKDKENIGVQTGISLSEPTNPKRVTSGKLPLITTDLGILNDITSPNLVMEHSASNVFNGSNSEPISILGRGQDLPIQNNLVVSNKACEDTQRSSPKDVCNNSKGHLQGNINKDNGLLLGSCNKDLACNEDNSPNQVLEKSFFDVDAKTDVEAKHGVQSDVELRYVNSESGLNISFLGCMVHLSDFGWVILFAAAVMLVLFVSCPWRGVSFLTNTHYVDAAVWCSHFCLRLGIPSAAELLDLHLLVLSDAAVSLLVLVVLVCLIHNWCCCFLLLCFRTAAAGLGCYIIMLVLVLVYLIVVLVLMVAGVGFSRRCYFYLVDGAAFALSLPLLAILVSPSWLYWILVNGFACKNPKLVEADDFVFTGLKKAGNTSNAVGSAVTNVFVTEFPALNTLGLAMARVDYAPGGINPPHIHPRASEMLIVIEGTLDTGYVDSNPGNRRYTKVIHKGDVTVFPPGLIHYQQNVGNGSAVALAFFNSQKPDIITVANAVFGSKPALPIDLLAKAFQVSESVIAEIQSKF</sequence>
<organism evidence="1 2">
    <name type="scientific">Vaccinium darrowii</name>
    <dbReference type="NCBI Taxonomy" id="229202"/>
    <lineage>
        <taxon>Eukaryota</taxon>
        <taxon>Viridiplantae</taxon>
        <taxon>Streptophyta</taxon>
        <taxon>Embryophyta</taxon>
        <taxon>Tracheophyta</taxon>
        <taxon>Spermatophyta</taxon>
        <taxon>Magnoliopsida</taxon>
        <taxon>eudicotyledons</taxon>
        <taxon>Gunneridae</taxon>
        <taxon>Pentapetalae</taxon>
        <taxon>asterids</taxon>
        <taxon>Ericales</taxon>
        <taxon>Ericaceae</taxon>
        <taxon>Vaccinioideae</taxon>
        <taxon>Vaccinieae</taxon>
        <taxon>Vaccinium</taxon>
    </lineage>
</organism>
<reference evidence="1 2" key="1">
    <citation type="journal article" date="2021" name="Hortic Res">
        <title>High-quality reference genome and annotation aids understanding of berry development for evergreen blueberry (Vaccinium darrowii).</title>
        <authorList>
            <person name="Yu J."/>
            <person name="Hulse-Kemp A.M."/>
            <person name="Babiker E."/>
            <person name="Staton M."/>
        </authorList>
    </citation>
    <scope>NUCLEOTIDE SEQUENCE [LARGE SCALE GENOMIC DNA]</scope>
    <source>
        <strain evidence="2">cv. NJ 8807/NJ 8810</strain>
        <tissue evidence="1">Young leaf</tissue>
    </source>
</reference>
<proteinExistence type="predicted"/>
<keyword evidence="2" id="KW-1185">Reference proteome</keyword>
<dbReference type="Proteomes" id="UP000828048">
    <property type="component" value="Chromosome 6"/>
</dbReference>
<gene>
    <name evidence="1" type="ORF">Vadar_009971</name>
</gene>
<dbReference type="EMBL" id="CM037156">
    <property type="protein sequence ID" value="KAH7837128.1"/>
    <property type="molecule type" value="Genomic_DNA"/>
</dbReference>
<evidence type="ECO:0000313" key="2">
    <source>
        <dbReference type="Proteomes" id="UP000828048"/>
    </source>
</evidence>
<protein>
    <submittedName>
        <fullName evidence="1">Uncharacterized protein</fullName>
    </submittedName>
</protein>
<name>A0ACB7X9A4_9ERIC</name>